<dbReference type="Gene3D" id="1.10.357.10">
    <property type="entry name" value="Tetracycline Repressor, domain 2"/>
    <property type="match status" value="1"/>
</dbReference>
<evidence type="ECO:0000259" key="5">
    <source>
        <dbReference type="PROSITE" id="PS50977"/>
    </source>
</evidence>
<dbReference type="AlphaFoldDB" id="A0A8G1URK2"/>
<name>A0A8G1URK2_9ACTN</name>
<organism evidence="6 7">
    <name type="scientific">Kitasatospora cineracea</name>
    <dbReference type="NCBI Taxonomy" id="88074"/>
    <lineage>
        <taxon>Bacteria</taxon>
        <taxon>Bacillati</taxon>
        <taxon>Actinomycetota</taxon>
        <taxon>Actinomycetes</taxon>
        <taxon>Kitasatosporales</taxon>
        <taxon>Streptomycetaceae</taxon>
        <taxon>Kitasatospora</taxon>
    </lineage>
</organism>
<keyword evidence="3" id="KW-0804">Transcription</keyword>
<reference evidence="6 7" key="1">
    <citation type="submission" date="2018-11" db="EMBL/GenBank/DDBJ databases">
        <title>Sequencing the genomes of 1000 actinobacteria strains.</title>
        <authorList>
            <person name="Klenk H.-P."/>
        </authorList>
    </citation>
    <scope>NUCLEOTIDE SEQUENCE [LARGE SCALE GENOMIC DNA]</scope>
    <source>
        <strain evidence="6 7">DSM 44780</strain>
    </source>
</reference>
<dbReference type="RefSeq" id="WP_123559206.1">
    <property type="nucleotide sequence ID" value="NZ_RJVJ01000001.1"/>
</dbReference>
<evidence type="ECO:0000256" key="3">
    <source>
        <dbReference type="ARBA" id="ARBA00023163"/>
    </source>
</evidence>
<protein>
    <submittedName>
        <fullName evidence="6">TetR family transcriptional regulator</fullName>
    </submittedName>
</protein>
<feature type="domain" description="HTH tetR-type" evidence="5">
    <location>
        <begin position="8"/>
        <end position="68"/>
    </location>
</feature>
<evidence type="ECO:0000313" key="7">
    <source>
        <dbReference type="Proteomes" id="UP000267408"/>
    </source>
</evidence>
<dbReference type="EMBL" id="RJVJ01000001">
    <property type="protein sequence ID" value="ROR46539.1"/>
    <property type="molecule type" value="Genomic_DNA"/>
</dbReference>
<dbReference type="InterPro" id="IPR050109">
    <property type="entry name" value="HTH-type_TetR-like_transc_reg"/>
</dbReference>
<dbReference type="SUPFAM" id="SSF46689">
    <property type="entry name" value="Homeodomain-like"/>
    <property type="match status" value="1"/>
</dbReference>
<accession>A0A8G1URK2</accession>
<dbReference type="InterPro" id="IPR009057">
    <property type="entry name" value="Homeodomain-like_sf"/>
</dbReference>
<dbReference type="GO" id="GO:0000976">
    <property type="term" value="F:transcription cis-regulatory region binding"/>
    <property type="evidence" value="ECO:0007669"/>
    <property type="project" value="TreeGrafter"/>
</dbReference>
<gene>
    <name evidence="6" type="ORF">EDD39_4814</name>
</gene>
<evidence type="ECO:0000256" key="1">
    <source>
        <dbReference type="ARBA" id="ARBA00023015"/>
    </source>
</evidence>
<dbReference type="InterPro" id="IPR036271">
    <property type="entry name" value="Tet_transcr_reg_TetR-rel_C_sf"/>
</dbReference>
<dbReference type="PANTHER" id="PTHR30055:SF234">
    <property type="entry name" value="HTH-TYPE TRANSCRIPTIONAL REGULATOR BETI"/>
    <property type="match status" value="1"/>
</dbReference>
<dbReference type="Pfam" id="PF00440">
    <property type="entry name" value="TetR_N"/>
    <property type="match status" value="1"/>
</dbReference>
<keyword evidence="1" id="KW-0805">Transcription regulation</keyword>
<dbReference type="PANTHER" id="PTHR30055">
    <property type="entry name" value="HTH-TYPE TRANSCRIPTIONAL REGULATOR RUTR"/>
    <property type="match status" value="1"/>
</dbReference>
<sequence length="195" mass="22272">MPIFVDHDERRERIVTAATQVLGELGFAKFTLRAVGQRLGGSVTLVTHYFPSRDALLDALLERTLSEARSKQDELMAISDPHERLRSTIEYFMPLDEETMLIERARVALASHREVEPAVAEHMEQIDPGMRQLVRVAIADFIPADRLETTVDLIRLWTAGVVLTTIEHPEIWTRERQLKALEEFMRLMDLPVASV</sequence>
<comment type="caution">
    <text evidence="6">The sequence shown here is derived from an EMBL/GenBank/DDBJ whole genome shotgun (WGS) entry which is preliminary data.</text>
</comment>
<dbReference type="OrthoDB" id="9816296at2"/>
<evidence type="ECO:0000313" key="6">
    <source>
        <dbReference type="EMBL" id="ROR46539.1"/>
    </source>
</evidence>
<dbReference type="GO" id="GO:0003700">
    <property type="term" value="F:DNA-binding transcription factor activity"/>
    <property type="evidence" value="ECO:0007669"/>
    <property type="project" value="TreeGrafter"/>
</dbReference>
<dbReference type="PROSITE" id="PS50977">
    <property type="entry name" value="HTH_TETR_2"/>
    <property type="match status" value="1"/>
</dbReference>
<dbReference type="InterPro" id="IPR001647">
    <property type="entry name" value="HTH_TetR"/>
</dbReference>
<feature type="DNA-binding region" description="H-T-H motif" evidence="4">
    <location>
        <begin position="31"/>
        <end position="50"/>
    </location>
</feature>
<evidence type="ECO:0000256" key="2">
    <source>
        <dbReference type="ARBA" id="ARBA00023125"/>
    </source>
</evidence>
<dbReference type="Proteomes" id="UP000267408">
    <property type="component" value="Unassembled WGS sequence"/>
</dbReference>
<evidence type="ECO:0000256" key="4">
    <source>
        <dbReference type="PROSITE-ProRule" id="PRU00335"/>
    </source>
</evidence>
<keyword evidence="2 4" id="KW-0238">DNA-binding</keyword>
<dbReference type="SUPFAM" id="SSF48498">
    <property type="entry name" value="Tetracyclin repressor-like, C-terminal domain"/>
    <property type="match status" value="1"/>
</dbReference>
<proteinExistence type="predicted"/>